<evidence type="ECO:0000313" key="1">
    <source>
        <dbReference type="Proteomes" id="UP000887565"/>
    </source>
</evidence>
<organism evidence="1 2">
    <name type="scientific">Romanomermis culicivorax</name>
    <name type="common">Nematode worm</name>
    <dbReference type="NCBI Taxonomy" id="13658"/>
    <lineage>
        <taxon>Eukaryota</taxon>
        <taxon>Metazoa</taxon>
        <taxon>Ecdysozoa</taxon>
        <taxon>Nematoda</taxon>
        <taxon>Enoplea</taxon>
        <taxon>Dorylaimia</taxon>
        <taxon>Mermithida</taxon>
        <taxon>Mermithoidea</taxon>
        <taxon>Mermithidae</taxon>
        <taxon>Romanomermis</taxon>
    </lineage>
</organism>
<dbReference type="WBParaSite" id="nRc.2.0.1.t37774-RA">
    <property type="protein sequence ID" value="nRc.2.0.1.t37774-RA"/>
    <property type="gene ID" value="nRc.2.0.1.g37774"/>
</dbReference>
<proteinExistence type="predicted"/>
<keyword evidence="1" id="KW-1185">Reference proteome</keyword>
<protein>
    <submittedName>
        <fullName evidence="2">Uncharacterized protein</fullName>
    </submittedName>
</protein>
<name>A0A915KIR7_ROMCU</name>
<sequence>MRIKNGKSNRIWNLYAAIRNQVANFRFSFR</sequence>
<accession>A0A915KIR7</accession>
<dbReference type="Proteomes" id="UP000887565">
    <property type="component" value="Unplaced"/>
</dbReference>
<reference evidence="2" key="1">
    <citation type="submission" date="2022-11" db="UniProtKB">
        <authorList>
            <consortium name="WormBaseParasite"/>
        </authorList>
    </citation>
    <scope>IDENTIFICATION</scope>
</reference>
<evidence type="ECO:0000313" key="2">
    <source>
        <dbReference type="WBParaSite" id="nRc.2.0.1.t37774-RA"/>
    </source>
</evidence>
<dbReference type="AlphaFoldDB" id="A0A915KIR7"/>